<evidence type="ECO:0000256" key="2">
    <source>
        <dbReference type="SAM" id="MobiDB-lite"/>
    </source>
</evidence>
<evidence type="ECO:0000313" key="4">
    <source>
        <dbReference type="Proteomes" id="UP000780801"/>
    </source>
</evidence>
<gene>
    <name evidence="3" type="ORF">BGW38_009301</name>
</gene>
<reference evidence="3" key="1">
    <citation type="journal article" date="2020" name="Fungal Divers.">
        <title>Resolving the Mortierellaceae phylogeny through synthesis of multi-gene phylogenetics and phylogenomics.</title>
        <authorList>
            <person name="Vandepol N."/>
            <person name="Liber J."/>
            <person name="Desiro A."/>
            <person name="Na H."/>
            <person name="Kennedy M."/>
            <person name="Barry K."/>
            <person name="Grigoriev I.V."/>
            <person name="Miller A.N."/>
            <person name="O'Donnell K."/>
            <person name="Stajich J.E."/>
            <person name="Bonito G."/>
        </authorList>
    </citation>
    <scope>NUCLEOTIDE SEQUENCE</scope>
    <source>
        <strain evidence="3">KOD1015</strain>
    </source>
</reference>
<keyword evidence="1" id="KW-0175">Coiled coil</keyword>
<dbReference type="AlphaFoldDB" id="A0A9P6FXE4"/>
<organism evidence="3 4">
    <name type="scientific">Lunasporangiospora selenospora</name>
    <dbReference type="NCBI Taxonomy" id="979761"/>
    <lineage>
        <taxon>Eukaryota</taxon>
        <taxon>Fungi</taxon>
        <taxon>Fungi incertae sedis</taxon>
        <taxon>Mucoromycota</taxon>
        <taxon>Mortierellomycotina</taxon>
        <taxon>Mortierellomycetes</taxon>
        <taxon>Mortierellales</taxon>
        <taxon>Mortierellaceae</taxon>
        <taxon>Lunasporangiospora</taxon>
    </lineage>
</organism>
<proteinExistence type="predicted"/>
<feature type="region of interest" description="Disordered" evidence="2">
    <location>
        <begin position="1"/>
        <end position="21"/>
    </location>
</feature>
<dbReference type="OrthoDB" id="2391080at2759"/>
<comment type="caution">
    <text evidence="3">The sequence shown here is derived from an EMBL/GenBank/DDBJ whole genome shotgun (WGS) entry which is preliminary data.</text>
</comment>
<keyword evidence="4" id="KW-1185">Reference proteome</keyword>
<dbReference type="Proteomes" id="UP000780801">
    <property type="component" value="Unassembled WGS sequence"/>
</dbReference>
<sequence length="336" mass="37739">MATRVMPRPMDNNNTGPSPRLSVAYLGDYDVLSQGEARLPLQTNPNRLSHSSVMSTPQATPRLRRYDARPKHSGNGTVEVPRNSVGSLASLLSSNSISQPNKVVLQEIDNDLSRIAELLADVVLTPPGTTVEPSLFQTMGCLELYDEDQQSCKIGLREERRRLLERRQALEVEMVRHDIAGINLKIEESRRKTQQSSQASAGALPHPSKPYGQQIQELNEKLESIRKLIEMLHQGATYPKSASELEETNSDVTKSGEEEEEEEMSEKEPRGLNRLQTFRELGLLYVYDDKPDRCLDLCRSEHARLASKLDALELELERQRTLLLAVSRPLDLSDSS</sequence>
<protein>
    <submittedName>
        <fullName evidence="3">Uncharacterized protein</fullName>
    </submittedName>
</protein>
<feature type="region of interest" description="Disordered" evidence="2">
    <location>
        <begin position="186"/>
        <end position="211"/>
    </location>
</feature>
<evidence type="ECO:0000313" key="3">
    <source>
        <dbReference type="EMBL" id="KAF9583507.1"/>
    </source>
</evidence>
<accession>A0A9P6FXE4</accession>
<feature type="region of interest" description="Disordered" evidence="2">
    <location>
        <begin position="238"/>
        <end position="271"/>
    </location>
</feature>
<evidence type="ECO:0000256" key="1">
    <source>
        <dbReference type="SAM" id="Coils"/>
    </source>
</evidence>
<feature type="coiled-coil region" evidence="1">
    <location>
        <begin position="295"/>
        <end position="322"/>
    </location>
</feature>
<dbReference type="EMBL" id="JAABOA010000678">
    <property type="protein sequence ID" value="KAF9583507.1"/>
    <property type="molecule type" value="Genomic_DNA"/>
</dbReference>
<name>A0A9P6FXE4_9FUNG</name>